<keyword evidence="2" id="KW-0732">Signal</keyword>
<evidence type="ECO:0000256" key="1">
    <source>
        <dbReference type="SAM" id="MobiDB-lite"/>
    </source>
</evidence>
<dbReference type="RefSeq" id="XP_024339658.1">
    <property type="nucleotide sequence ID" value="XM_024488796.1"/>
</dbReference>
<feature type="compositionally biased region" description="Basic and acidic residues" evidence="1">
    <location>
        <begin position="942"/>
        <end position="952"/>
    </location>
</feature>
<feature type="region of interest" description="Disordered" evidence="1">
    <location>
        <begin position="121"/>
        <end position="140"/>
    </location>
</feature>
<proteinExistence type="predicted"/>
<gene>
    <name evidence="3" type="ORF">POSPLADRAFT_1180950</name>
</gene>
<feature type="region of interest" description="Disordered" evidence="1">
    <location>
        <begin position="409"/>
        <end position="435"/>
    </location>
</feature>
<dbReference type="AlphaFoldDB" id="A0A1X6N2P9"/>
<reference evidence="3 4" key="1">
    <citation type="submission" date="2017-04" db="EMBL/GenBank/DDBJ databases">
        <title>Genome Sequence of the Model Brown-Rot Fungus Postia placenta SB12.</title>
        <authorList>
            <consortium name="DOE Joint Genome Institute"/>
            <person name="Gaskell J."/>
            <person name="Kersten P."/>
            <person name="Larrondo L.F."/>
            <person name="Canessa P."/>
            <person name="Martinez D."/>
            <person name="Hibbett D."/>
            <person name="Schmoll M."/>
            <person name="Kubicek C.P."/>
            <person name="Martinez A.T."/>
            <person name="Yadav J."/>
            <person name="Master E."/>
            <person name="Magnuson J.K."/>
            <person name="James T."/>
            <person name="Yaver D."/>
            <person name="Berka R."/>
            <person name="Labutti K."/>
            <person name="Lipzen A."/>
            <person name="Aerts A."/>
            <person name="Barry K."/>
            <person name="Henrissat B."/>
            <person name="Blanchette R."/>
            <person name="Grigoriev I."/>
            <person name="Cullen D."/>
        </authorList>
    </citation>
    <scope>NUCLEOTIDE SEQUENCE [LARGE SCALE GENOMIC DNA]</scope>
    <source>
        <strain evidence="3 4">MAD-698-R-SB12</strain>
    </source>
</reference>
<dbReference type="Proteomes" id="UP000194127">
    <property type="component" value="Unassembled WGS sequence"/>
</dbReference>
<dbReference type="GeneID" id="36333745"/>
<protein>
    <submittedName>
        <fullName evidence="3">Uncharacterized protein</fullName>
    </submittedName>
</protein>
<name>A0A1X6N2P9_9APHY</name>
<dbReference type="EMBL" id="KZ110596">
    <property type="protein sequence ID" value="OSX62864.1"/>
    <property type="molecule type" value="Genomic_DNA"/>
</dbReference>
<evidence type="ECO:0000313" key="3">
    <source>
        <dbReference type="EMBL" id="OSX62864.1"/>
    </source>
</evidence>
<feature type="compositionally biased region" description="Basic and acidic residues" evidence="1">
    <location>
        <begin position="699"/>
        <end position="714"/>
    </location>
</feature>
<feature type="compositionally biased region" description="Polar residues" evidence="1">
    <location>
        <begin position="127"/>
        <end position="138"/>
    </location>
</feature>
<feature type="region of interest" description="Disordered" evidence="1">
    <location>
        <begin position="699"/>
        <end position="721"/>
    </location>
</feature>
<feature type="region of interest" description="Disordered" evidence="1">
    <location>
        <begin position="158"/>
        <end position="218"/>
    </location>
</feature>
<feature type="region of interest" description="Disordered" evidence="1">
    <location>
        <begin position="933"/>
        <end position="955"/>
    </location>
</feature>
<dbReference type="OrthoDB" id="10284497at2759"/>
<evidence type="ECO:0000313" key="4">
    <source>
        <dbReference type="Proteomes" id="UP000194127"/>
    </source>
</evidence>
<feature type="region of interest" description="Disordered" evidence="1">
    <location>
        <begin position="889"/>
        <end position="919"/>
    </location>
</feature>
<feature type="compositionally biased region" description="Polar residues" evidence="1">
    <location>
        <begin position="889"/>
        <end position="902"/>
    </location>
</feature>
<feature type="chain" id="PRO_5010854369" evidence="2">
    <location>
        <begin position="19"/>
        <end position="985"/>
    </location>
</feature>
<sequence>MPAASLLLFAASASHIQSWPRNMPRKMQKIFSKVAARIKRECKACEGCRHRDSKSKHCEAPHVDKNAIGTPKPLAARKDTDTADISRKSGISVLVAVKNANGAIGDINAKTAPAVREAPMQRIPKSSVRSTAANQQESKPVVHSVAVTGVSLRTKTALARARPAHGARSVSKPVKSKNGSIVAGNPRLLEPKSDSHLRANTASGSSKHRVGNSKEELSNNDRTGVIECKNVAASAPRPLLLTKGSSIPVLARARKSGQPRGIPGLVQPVDEAQASVAPAEVTAPDEAKLFSMRVVDVEVQATGDGKPLVAADAVVKKTGKATTACALVAVKESQLAVKQREGHAQNIIKTQRIACAKSAIDITVKRPRLEVHTQRDNKTKIKGRRGVEEHLCGPQFSNNEEDATANALNLSSDSTPDESAFVTSERGGSRSAAPSEDLTLVGPELSLAIAIHSGTKTAFPRAPSTSECVRKIVGLILSLSVIKRTAPEPIQIAKPSKPHFVFPALPVNADGVPILTARIREDIAKIVQMETDIIEKRRAALNQLEHFLIQREKIGGSGTDEWQDQEVGEINSPRLSGCEQFWSNNLDAEEPWHTYIGNILSTIRQIPTPAADPVMVPASASVPALTSVKLVSVQKDTVQPARTEGLVISEPAVNSALVDELASVDNDEDGDDMHKLLCNLSKEAQQKALTLQKKLKTMREEERSGRQVERKDGGEGIARQRLLPYKKVGGDDAPSVHNAVQHIQLHQYGAPAADPSNVAPGLTMCGSASRGKVRQLAVEAEVRPLQPSAVDKKRAVYEAWLTKRAYEKLIKVDKQQASSMPRKPEQRTLAIPGASHIAERLSSSEREPIQVPSMPGTKATSAAWTISNTPTPSVPPTPVKQTIQITPISTATPSAPNANSATPGKVVASPTKPPVHKPWGPCVDRARAAMTAKESLQADVSGKQEARKKAPDADSFATRGLQFRAPLRPITNILGASANDQRLFS</sequence>
<accession>A0A1X6N2P9</accession>
<evidence type="ECO:0000256" key="2">
    <source>
        <dbReference type="SAM" id="SignalP"/>
    </source>
</evidence>
<organism evidence="3 4">
    <name type="scientific">Postia placenta MAD-698-R-SB12</name>
    <dbReference type="NCBI Taxonomy" id="670580"/>
    <lineage>
        <taxon>Eukaryota</taxon>
        <taxon>Fungi</taxon>
        <taxon>Dikarya</taxon>
        <taxon>Basidiomycota</taxon>
        <taxon>Agaricomycotina</taxon>
        <taxon>Agaricomycetes</taxon>
        <taxon>Polyporales</taxon>
        <taxon>Adustoporiaceae</taxon>
        <taxon>Rhodonia</taxon>
    </lineage>
</organism>
<keyword evidence="4" id="KW-1185">Reference proteome</keyword>
<feature type="signal peptide" evidence="2">
    <location>
        <begin position="1"/>
        <end position="18"/>
    </location>
</feature>